<comment type="caution">
    <text evidence="1">The sequence shown here is derived from an EMBL/GenBank/DDBJ whole genome shotgun (WGS) entry which is preliminary data.</text>
</comment>
<sequence length="70" mass="8074">MSVRFEEIDQNFLEAGHLLIRKYFPEAPDNLELEDFSEYYAKALWYEDREIKINAAAIAMAFGGGKNGKK</sequence>
<evidence type="ECO:0000313" key="1">
    <source>
        <dbReference type="EMBL" id="GEN33858.1"/>
    </source>
</evidence>
<gene>
    <name evidence="1" type="ORF">ADA01nite_13180</name>
</gene>
<dbReference type="OrthoDB" id="2990796at2"/>
<organism evidence="1 2">
    <name type="scientific">Aneurinibacillus danicus</name>
    <dbReference type="NCBI Taxonomy" id="267746"/>
    <lineage>
        <taxon>Bacteria</taxon>
        <taxon>Bacillati</taxon>
        <taxon>Bacillota</taxon>
        <taxon>Bacilli</taxon>
        <taxon>Bacillales</taxon>
        <taxon>Paenibacillaceae</taxon>
        <taxon>Aneurinibacillus group</taxon>
        <taxon>Aneurinibacillus</taxon>
    </lineage>
</organism>
<proteinExistence type="predicted"/>
<reference evidence="1 2" key="1">
    <citation type="submission" date="2019-07" db="EMBL/GenBank/DDBJ databases">
        <title>Whole genome shotgun sequence of Aneurinibacillus danicus NBRC 102444.</title>
        <authorList>
            <person name="Hosoyama A."/>
            <person name="Uohara A."/>
            <person name="Ohji S."/>
            <person name="Ichikawa N."/>
        </authorList>
    </citation>
    <scope>NUCLEOTIDE SEQUENCE [LARGE SCALE GENOMIC DNA]</scope>
    <source>
        <strain evidence="1 2">NBRC 102444</strain>
    </source>
</reference>
<dbReference type="Proteomes" id="UP000321157">
    <property type="component" value="Unassembled WGS sequence"/>
</dbReference>
<dbReference type="RefSeq" id="WP_146809164.1">
    <property type="nucleotide sequence ID" value="NZ_BJXX01000056.1"/>
</dbReference>
<accession>A0A511V7E6</accession>
<keyword evidence="2" id="KW-1185">Reference proteome</keyword>
<dbReference type="AlphaFoldDB" id="A0A511V7E6"/>
<name>A0A511V7E6_9BACL</name>
<protein>
    <submittedName>
        <fullName evidence="1">Uncharacterized protein</fullName>
    </submittedName>
</protein>
<dbReference type="EMBL" id="BJXX01000056">
    <property type="protein sequence ID" value="GEN33858.1"/>
    <property type="molecule type" value="Genomic_DNA"/>
</dbReference>
<evidence type="ECO:0000313" key="2">
    <source>
        <dbReference type="Proteomes" id="UP000321157"/>
    </source>
</evidence>